<reference evidence="2" key="1">
    <citation type="journal article" date="2015" name="Nature">
        <title>Complex archaea that bridge the gap between prokaryotes and eukaryotes.</title>
        <authorList>
            <person name="Spang A."/>
            <person name="Saw J.H."/>
            <person name="Jorgensen S.L."/>
            <person name="Zaremba-Niedzwiedzka K."/>
            <person name="Martijn J."/>
            <person name="Lind A.E."/>
            <person name="van Eijk R."/>
            <person name="Schleper C."/>
            <person name="Guy L."/>
            <person name="Ettema T.J."/>
        </authorList>
    </citation>
    <scope>NUCLEOTIDE SEQUENCE</scope>
</reference>
<sequence length="82" mass="9774">MKPTNFSESNKKLARPKRTTKEECGPLDVYSDGKYCISCWQGTFCDRLRFLFTNKIWLWVWFGQTQPPVKITTEYPFRKNSE</sequence>
<dbReference type="EMBL" id="LAZR01025363">
    <property type="protein sequence ID" value="KKL72143.1"/>
    <property type="molecule type" value="Genomic_DNA"/>
</dbReference>
<accession>A0A0F9EDH7</accession>
<proteinExistence type="predicted"/>
<comment type="caution">
    <text evidence="2">The sequence shown here is derived from an EMBL/GenBank/DDBJ whole genome shotgun (WGS) entry which is preliminary data.</text>
</comment>
<protein>
    <submittedName>
        <fullName evidence="2">Uncharacterized protein</fullName>
    </submittedName>
</protein>
<organism evidence="2">
    <name type="scientific">marine sediment metagenome</name>
    <dbReference type="NCBI Taxonomy" id="412755"/>
    <lineage>
        <taxon>unclassified sequences</taxon>
        <taxon>metagenomes</taxon>
        <taxon>ecological metagenomes</taxon>
    </lineage>
</organism>
<dbReference type="AlphaFoldDB" id="A0A0F9EDH7"/>
<gene>
    <name evidence="2" type="ORF">LCGC14_2087870</name>
</gene>
<name>A0A0F9EDH7_9ZZZZ</name>
<feature type="region of interest" description="Disordered" evidence="1">
    <location>
        <begin position="1"/>
        <end position="20"/>
    </location>
</feature>
<evidence type="ECO:0000256" key="1">
    <source>
        <dbReference type="SAM" id="MobiDB-lite"/>
    </source>
</evidence>
<evidence type="ECO:0000313" key="2">
    <source>
        <dbReference type="EMBL" id="KKL72143.1"/>
    </source>
</evidence>